<name>A0A2H3B4S0_9AGAR</name>
<organism evidence="2 3">
    <name type="scientific">Armillaria solidipes</name>
    <dbReference type="NCBI Taxonomy" id="1076256"/>
    <lineage>
        <taxon>Eukaryota</taxon>
        <taxon>Fungi</taxon>
        <taxon>Dikarya</taxon>
        <taxon>Basidiomycota</taxon>
        <taxon>Agaricomycotina</taxon>
        <taxon>Agaricomycetes</taxon>
        <taxon>Agaricomycetidae</taxon>
        <taxon>Agaricales</taxon>
        <taxon>Marasmiineae</taxon>
        <taxon>Physalacriaceae</taxon>
        <taxon>Armillaria</taxon>
    </lineage>
</organism>
<dbReference type="AlphaFoldDB" id="A0A2H3B4S0"/>
<feature type="signal peptide" evidence="1">
    <location>
        <begin position="1"/>
        <end position="32"/>
    </location>
</feature>
<protein>
    <recommendedName>
        <fullName evidence="4">Secreted protein</fullName>
    </recommendedName>
</protein>
<keyword evidence="3" id="KW-1185">Reference proteome</keyword>
<evidence type="ECO:0000256" key="1">
    <source>
        <dbReference type="SAM" id="SignalP"/>
    </source>
</evidence>
<keyword evidence="1" id="KW-0732">Signal</keyword>
<proteinExistence type="predicted"/>
<dbReference type="Proteomes" id="UP000218334">
    <property type="component" value="Unassembled WGS sequence"/>
</dbReference>
<evidence type="ECO:0000313" key="2">
    <source>
        <dbReference type="EMBL" id="PBK65841.1"/>
    </source>
</evidence>
<gene>
    <name evidence="2" type="ORF">ARMSODRAFT_375320</name>
</gene>
<reference evidence="3" key="1">
    <citation type="journal article" date="2017" name="Nat. Ecol. Evol.">
        <title>Genome expansion and lineage-specific genetic innovations in the forest pathogenic fungi Armillaria.</title>
        <authorList>
            <person name="Sipos G."/>
            <person name="Prasanna A.N."/>
            <person name="Walter M.C."/>
            <person name="O'Connor E."/>
            <person name="Balint B."/>
            <person name="Krizsan K."/>
            <person name="Kiss B."/>
            <person name="Hess J."/>
            <person name="Varga T."/>
            <person name="Slot J."/>
            <person name="Riley R."/>
            <person name="Boka B."/>
            <person name="Rigling D."/>
            <person name="Barry K."/>
            <person name="Lee J."/>
            <person name="Mihaltcheva S."/>
            <person name="LaButti K."/>
            <person name="Lipzen A."/>
            <person name="Waldron R."/>
            <person name="Moloney N.M."/>
            <person name="Sperisen C."/>
            <person name="Kredics L."/>
            <person name="Vagvoelgyi C."/>
            <person name="Patrignani A."/>
            <person name="Fitzpatrick D."/>
            <person name="Nagy I."/>
            <person name="Doyle S."/>
            <person name="Anderson J.B."/>
            <person name="Grigoriev I.V."/>
            <person name="Gueldener U."/>
            <person name="Muensterkoetter M."/>
            <person name="Nagy L.G."/>
        </authorList>
    </citation>
    <scope>NUCLEOTIDE SEQUENCE [LARGE SCALE GENOMIC DNA]</scope>
    <source>
        <strain evidence="3">28-4</strain>
    </source>
</reference>
<sequence length="91" mass="10146">MCNGRQGLISLVLRRPSFTLFLTVFVSAMTKGCELAVNVNQVILIEGRSKKEIRSGRGCRSCSRVQLVGQYLNGALLRQQNKLLHLRPVCT</sequence>
<accession>A0A2H3B4S0</accession>
<dbReference type="EMBL" id="KZ293443">
    <property type="protein sequence ID" value="PBK65841.1"/>
    <property type="molecule type" value="Genomic_DNA"/>
</dbReference>
<evidence type="ECO:0000313" key="3">
    <source>
        <dbReference type="Proteomes" id="UP000218334"/>
    </source>
</evidence>
<feature type="chain" id="PRO_5013729372" description="Secreted protein" evidence="1">
    <location>
        <begin position="33"/>
        <end position="91"/>
    </location>
</feature>
<evidence type="ECO:0008006" key="4">
    <source>
        <dbReference type="Google" id="ProtNLM"/>
    </source>
</evidence>